<evidence type="ECO:0000313" key="2">
    <source>
        <dbReference type="EMBL" id="SPD32032.1"/>
    </source>
</evidence>
<feature type="region of interest" description="Disordered" evidence="1">
    <location>
        <begin position="203"/>
        <end position="240"/>
    </location>
</feature>
<sequence>MDLFDDILGEPAVKRARAGSKFQPKAKPRPTKKSSASVHPTISSDTKEKTTILPVSDVGTMQSIQPADVDNKLNSAVGSSLTTSAEEFTKNNEDSFSGVPILGDTTKSILVNPSAQVVATSEDVGSIDALPTEVDLTGINGECYFDFRQSETEVFAMRKDTGSMDDLHSEAAISDGNGNLHPNYKKLAKEVDDIWTHFHGHVTDKSRAGGKFQPRSKSHPRNEISKSLPSAPSNETEEKAVTLTSGGLDTAPYPQLVVAENKLTNVDGQSVATLEIAGTREPSKDNEGSFPDKRSLESIKASSRLVTGDDAGSKDALQSEVTMCDSNSGWHSSIGMLSEVDCMGFELEPFGDIYPEAASGNGNTEGENSLFHSETSILASDNKDKEENFGIPACSSVDSSALRVCDAAEPHTCSDPHTAPDLVSCREAAFSSLDRDFQIDNGRSETEEAGTFSGMETLDFTFEANIASGRHTGKFRPKPKMKTGKEKCSNAISEQVESVVHLQGPQLVPSETGYMVDSSSVPAFPDDSVQDNCMGFGDFIPSDPTSAIPMNEELRNLAETSHSDGPISGDILHSEDVPEIPVEVNAKIGKGEASTASNLPRKQKQTATAGEENKGGKSSRKLRKRVAFQLIDEPDDGANDNGSLSAEPPSNSSIDEDEDEDNDEEYRVDIKSQKKRAPRKSKKAEAENGKPVRKRKKANEAADQSTKEPRKKFSHSTRRNRRCVDKILLETPEDEIDPRKLPIKDLILLAEHKERLASKEAAASKTPLPNLSSYNSFHEESSYNGEETFASEQGRGSDDDQPSYEVQPSNPFINYQTFMDKTPSTRWSKQDTELFYEFMALKNYLMNSFSIVKQVFIFTGESWKVAKWIYLVKQLFAALLVVQHRYMLDHSHFQLVIERLQQASQAEQHSNREDSVGVTGEEGEEELTTQTNEEVEKPEQDEEVVVKDQEEDLAEVHSPLKSDASDDGLFDWSQYKINY</sequence>
<organism evidence="2">
    <name type="scientific">Fagus sylvatica</name>
    <name type="common">Beechnut</name>
    <dbReference type="NCBI Taxonomy" id="28930"/>
    <lineage>
        <taxon>Eukaryota</taxon>
        <taxon>Viridiplantae</taxon>
        <taxon>Streptophyta</taxon>
        <taxon>Embryophyta</taxon>
        <taxon>Tracheophyta</taxon>
        <taxon>Spermatophyta</taxon>
        <taxon>Magnoliopsida</taxon>
        <taxon>eudicotyledons</taxon>
        <taxon>Gunneridae</taxon>
        <taxon>Pentapetalae</taxon>
        <taxon>rosids</taxon>
        <taxon>fabids</taxon>
        <taxon>Fagales</taxon>
        <taxon>Fagaceae</taxon>
        <taxon>Fagus</taxon>
    </lineage>
</organism>
<feature type="region of interest" description="Disordered" evidence="1">
    <location>
        <begin position="1"/>
        <end position="52"/>
    </location>
</feature>
<dbReference type="AlphaFoldDB" id="A0A2N9J4E0"/>
<accession>A0A2N9J4E0</accession>
<feature type="compositionally biased region" description="Polar residues" evidence="1">
    <location>
        <begin position="33"/>
        <end position="44"/>
    </location>
</feature>
<feature type="region of interest" description="Disordered" evidence="1">
    <location>
        <begin position="758"/>
        <end position="778"/>
    </location>
</feature>
<feature type="compositionally biased region" description="Basic residues" evidence="1">
    <location>
        <begin position="14"/>
        <end position="32"/>
    </location>
</feature>
<feature type="compositionally biased region" description="Basic and acidic residues" evidence="1">
    <location>
        <begin position="281"/>
        <end position="297"/>
    </location>
</feature>
<dbReference type="GO" id="GO:0070898">
    <property type="term" value="P:RNA polymerase III preinitiation complex assembly"/>
    <property type="evidence" value="ECO:0007669"/>
    <property type="project" value="TreeGrafter"/>
</dbReference>
<gene>
    <name evidence="2" type="ORF">FSB_LOCUS59914</name>
</gene>
<dbReference type="PANTHER" id="PTHR22929:SF0">
    <property type="entry name" value="TRANSCRIPTION FACTOR TFIIIB COMPONENT B'' HOMOLOG"/>
    <property type="match status" value="1"/>
</dbReference>
<dbReference type="PANTHER" id="PTHR22929">
    <property type="entry name" value="RNA POLYMERASE III TRANSCRIPTION INITIATION FACTOR B"/>
    <property type="match status" value="1"/>
</dbReference>
<feature type="compositionally biased region" description="Basic residues" evidence="1">
    <location>
        <begin position="673"/>
        <end position="682"/>
    </location>
</feature>
<feature type="compositionally biased region" description="Acidic residues" evidence="1">
    <location>
        <begin position="654"/>
        <end position="664"/>
    </location>
</feature>
<dbReference type="EMBL" id="OIVN01006385">
    <property type="protein sequence ID" value="SPD32032.1"/>
    <property type="molecule type" value="Genomic_DNA"/>
</dbReference>
<name>A0A2N9J4E0_FAGSY</name>
<feature type="compositionally biased region" description="Basic and acidic residues" evidence="1">
    <location>
        <begin position="934"/>
        <end position="964"/>
    </location>
</feature>
<dbReference type="GO" id="GO:0001156">
    <property type="term" value="F:TFIIIC-class transcription factor complex binding"/>
    <property type="evidence" value="ECO:0007669"/>
    <property type="project" value="TreeGrafter"/>
</dbReference>
<feature type="region of interest" description="Disordered" evidence="1">
    <location>
        <begin position="785"/>
        <end position="804"/>
    </location>
</feature>
<dbReference type="GO" id="GO:0000126">
    <property type="term" value="C:transcription factor TFIIIB complex"/>
    <property type="evidence" value="ECO:0007669"/>
    <property type="project" value="TreeGrafter"/>
</dbReference>
<feature type="compositionally biased region" description="Polar residues" evidence="1">
    <location>
        <begin position="225"/>
        <end position="234"/>
    </location>
</feature>
<feature type="compositionally biased region" description="Basic residues" evidence="1">
    <location>
        <begin position="709"/>
        <end position="719"/>
    </location>
</feature>
<reference evidence="2" key="1">
    <citation type="submission" date="2018-02" db="EMBL/GenBank/DDBJ databases">
        <authorList>
            <person name="Cohen D.B."/>
            <person name="Kent A.D."/>
        </authorList>
    </citation>
    <scope>NUCLEOTIDE SEQUENCE</scope>
</reference>
<feature type="region of interest" description="Disordered" evidence="1">
    <location>
        <begin position="591"/>
        <end position="719"/>
    </location>
</feature>
<feature type="compositionally biased region" description="Polar residues" evidence="1">
    <location>
        <begin position="594"/>
        <end position="608"/>
    </location>
</feature>
<feature type="compositionally biased region" description="Polar residues" evidence="1">
    <location>
        <begin position="767"/>
        <end position="776"/>
    </location>
</feature>
<feature type="compositionally biased region" description="Polar residues" evidence="1">
    <location>
        <begin position="640"/>
        <end position="653"/>
    </location>
</feature>
<feature type="region of interest" description="Disordered" evidence="1">
    <location>
        <begin position="276"/>
        <end position="313"/>
    </location>
</feature>
<feature type="compositionally biased region" description="Basic residues" evidence="1">
    <location>
        <begin position="617"/>
        <end position="626"/>
    </location>
</feature>
<evidence type="ECO:0000256" key="1">
    <source>
        <dbReference type="SAM" id="MobiDB-lite"/>
    </source>
</evidence>
<protein>
    <submittedName>
        <fullName evidence="2">Uncharacterized protein</fullName>
    </submittedName>
</protein>
<feature type="region of interest" description="Disordered" evidence="1">
    <location>
        <begin position="906"/>
        <end position="970"/>
    </location>
</feature>
<proteinExistence type="predicted"/>